<feature type="transmembrane region" description="Helical" evidence="4">
    <location>
        <begin position="1673"/>
        <end position="1698"/>
    </location>
</feature>
<dbReference type="PANTHER" id="PTHR44103">
    <property type="entry name" value="PROPROTEIN CONVERTASE P"/>
    <property type="match status" value="1"/>
</dbReference>
<evidence type="ECO:0000256" key="4">
    <source>
        <dbReference type="SAM" id="Phobius"/>
    </source>
</evidence>
<feature type="transmembrane region" description="Helical" evidence="4">
    <location>
        <begin position="1378"/>
        <end position="1399"/>
    </location>
</feature>
<dbReference type="EMBL" id="JBBJCI010000301">
    <property type="protein sequence ID" value="KAK7234968.1"/>
    <property type="molecule type" value="Genomic_DNA"/>
</dbReference>
<sequence>MAARFVASLLWGAAAAAGGAFCGLEAPYCWGNMKSLASSSSTLLSGLTTKAAGEEGGKVAFGDVDGDGVDELVLVSGSSMAVYARDGDAFVARGTVGSSSAFLNPTLADMDGDGDLDLVVGYSSYAALGYFRNDGTGTFEEVPSSDAAYPFNGGLSNGDYSYMSPSFADLDLDGDLDCVLGEKFFNLYRFENVDGAWTLTEEIVTAAHYGSPSLGDLDGDGDFDLMIGFGYQDGSWYGRLGYRENIGSATIPLFEEPSDDPLAGFDGSEHSSPVFYDFDDDNATDVVVSYSTGALALLESGSLSDTTSSFYYVSTTYEDPFNAIDVGIKATPAFADLDGDGDLDLAIGEQKDSIVLFNYFENIGTATVPVFERAANNVVGVIDADTLGDFTPTFGDVDGDNDYDLLSGDMYHRLYYFQNNGDPTAPSFAKIDSGHPFDGLFSYDTGNTLAPYLVDFDGDLDLDLVAAESDSGALAYAENVGTPTSPSYVKRTGDANPLSAVSFSTNSYAYNPACADVDNDGLVDVVVGDRDTDTLLWFRNEAGTISATGQALDIDEPGPALEGYAPTFADVDDDGDLDLVAGVSDGTLRLYVRDYCRKTGPCNLNGICNTARVSVGTVMTSVSFSEASCECLGGFEGTYCERCQSGFFGPSCDLCPEGGDEDRKSPRLTDTCGVKNSGVSRGTCDDGTWGDGTCECLEPFSGDGCLDGSCPNGTYVATTPSGGYNMATCEACASGFWSLGPDAATCTKAEAGTRALPDGSGVEVCAPGTYAAAGAVNCSACDDGYWSEAGATTCVGTYAGTAVFPNRSGFYTCPAGTYSDNRAAACTPCSAGFYAASAGSATCTEAAVGTEAVVVVAVASESAAPTAAPTTGAAAPGPFTPPWKKPTPSPVPAPTPTPVATPVWRKPTPMPVPSPTPAPVASASTPAPAPTPRPTTAPVESSATSSDATSSDDCLPSTLYLTFSGYSSWNGDYDYVAAGSDFTDSAEYDICDDSYHLWSKASGTGVLCWSASSQFSNQWIYLYFNGYGASMSGGYQCSAYTADPTDCDMISSSYGLSSASASGYDCRRRLAVEYVTGAEGSCAARACEAGTFSPGGSHGCQPCTPGSYQPEEGQEECLVCEDPYTTLDYGATEQDACVEGWYLKDGACAACADVDGADCVSSGTTLERLPLDKDWWRMSMNTSHTYECVYKNACVGWSPEVNGTVAGPFSAGDVCNEGHEGPRCQVCENEYYFEATAHRCEKCEGSSLLTAPVSLATIVALLLVPLGAIAVVAFYARYIADENHTVLRTVMDTFMGGPGVQDDSGANKAVFMTTVRVFARILLSFYQVLSQLPFVFPEVKFPNVYEKFLSALSFVNLNFVQLLPVKCVRPSTDFFDRLVFATLFPIAVSLLIFVKWLICNSCCGDAAKRARARATAATHFLWWSYLVFTSVTSMLFTTFRCETFHGDGDDKSYLLADYSIDCRSTYYKAAVRPYALLLLLVYPIGIPSLYAVLLFTERSKIKAKLAALDAAPDESEAKGKLQRKRSVKGLGARIDESVHEAEELASGEDAAPKEAEATEEAHDELHYISFLFEPYHANAYWFELFVCAYKILITGLLIFFYDSCLTQIFGGVLIAFFTCKVLAHWNPYADWAENHLANVAQDQTVLILVGALMIQATHVSSETNKADARYDDALFGAILAFISAVPIFASIWFVGMIFSQDTHENKMGMLIRIRANTQTDLFSSLGAHAKERLTETGTLDSLMGSSKGSSKGDDDAPSDVAADSPRAVATPRGSKKYDRDAPAELPAHDIVSIAEEPFPTKSEEL</sequence>
<keyword evidence="2" id="KW-1015">Disulfide bond</keyword>
<evidence type="ECO:0000313" key="8">
    <source>
        <dbReference type="Proteomes" id="UP001363151"/>
    </source>
</evidence>
<keyword evidence="4" id="KW-1133">Transmembrane helix</keyword>
<keyword evidence="1 5" id="KW-0732">Signal</keyword>
<comment type="caution">
    <text evidence="7">The sequence shown here is derived from an EMBL/GenBank/DDBJ whole genome shotgun (WGS) entry which is preliminary data.</text>
</comment>
<dbReference type="PROSITE" id="PS01248">
    <property type="entry name" value="EGF_LAM_1"/>
    <property type="match status" value="1"/>
</dbReference>
<feature type="compositionally biased region" description="Low complexity" evidence="3">
    <location>
        <begin position="936"/>
        <end position="952"/>
    </location>
</feature>
<feature type="disulfide bond" evidence="2">
    <location>
        <begin position="696"/>
        <end position="705"/>
    </location>
</feature>
<feature type="compositionally biased region" description="Pro residues" evidence="3">
    <location>
        <begin position="878"/>
        <end position="899"/>
    </location>
</feature>
<organism evidence="7 8">
    <name type="scientific">Aureococcus anophagefferens</name>
    <name type="common">Harmful bloom alga</name>
    <dbReference type="NCBI Taxonomy" id="44056"/>
    <lineage>
        <taxon>Eukaryota</taxon>
        <taxon>Sar</taxon>
        <taxon>Stramenopiles</taxon>
        <taxon>Ochrophyta</taxon>
        <taxon>Pelagophyceae</taxon>
        <taxon>Pelagomonadales</taxon>
        <taxon>Pelagomonadaceae</taxon>
        <taxon>Aureococcus</taxon>
    </lineage>
</organism>
<dbReference type="InterPro" id="IPR009030">
    <property type="entry name" value="Growth_fac_rcpt_cys_sf"/>
</dbReference>
<feature type="transmembrane region" description="Helical" evidence="4">
    <location>
        <begin position="1253"/>
        <end position="1276"/>
    </location>
</feature>
<evidence type="ECO:0000256" key="2">
    <source>
        <dbReference type="PROSITE-ProRule" id="PRU00076"/>
    </source>
</evidence>
<keyword evidence="8" id="KW-1185">Reference proteome</keyword>
<keyword evidence="4" id="KW-0472">Membrane</keyword>
<name>A0ABR1FPH9_AURAN</name>
<feature type="compositionally biased region" description="Low complexity" evidence="3">
    <location>
        <begin position="864"/>
        <end position="877"/>
    </location>
</feature>
<dbReference type="Pfam" id="PF13517">
    <property type="entry name" value="FG-GAP_3"/>
    <property type="match status" value="2"/>
</dbReference>
<dbReference type="PANTHER" id="PTHR44103:SF1">
    <property type="entry name" value="PROPROTEIN CONVERTASE P"/>
    <property type="match status" value="1"/>
</dbReference>
<evidence type="ECO:0000259" key="6">
    <source>
        <dbReference type="PROSITE" id="PS50026"/>
    </source>
</evidence>
<dbReference type="Gene3D" id="2.10.50.10">
    <property type="entry name" value="Tumor Necrosis Factor Receptor, subunit A, domain 2"/>
    <property type="match status" value="1"/>
</dbReference>
<evidence type="ECO:0000256" key="3">
    <source>
        <dbReference type="SAM" id="MobiDB-lite"/>
    </source>
</evidence>
<dbReference type="PROSITE" id="PS50026">
    <property type="entry name" value="EGF_3"/>
    <property type="match status" value="2"/>
</dbReference>
<dbReference type="Gene3D" id="2.130.10.130">
    <property type="entry name" value="Integrin alpha, N-terminal"/>
    <property type="match status" value="1"/>
</dbReference>
<feature type="transmembrane region" description="Helical" evidence="4">
    <location>
        <begin position="1580"/>
        <end position="1601"/>
    </location>
</feature>
<proteinExistence type="predicted"/>
<feature type="disulfide bond" evidence="2">
    <location>
        <begin position="631"/>
        <end position="640"/>
    </location>
</feature>
<dbReference type="SUPFAM" id="SSF57184">
    <property type="entry name" value="Growth factor receptor domain"/>
    <property type="match status" value="2"/>
</dbReference>
<keyword evidence="4" id="KW-0812">Transmembrane</keyword>
<evidence type="ECO:0000256" key="1">
    <source>
        <dbReference type="ARBA" id="ARBA00022729"/>
    </source>
</evidence>
<evidence type="ECO:0000313" key="7">
    <source>
        <dbReference type="EMBL" id="KAK7234968.1"/>
    </source>
</evidence>
<feature type="transmembrane region" description="Helical" evidence="4">
    <location>
        <begin position="1420"/>
        <end position="1439"/>
    </location>
</feature>
<dbReference type="SMART" id="SM01411">
    <property type="entry name" value="Ephrin_rec_like"/>
    <property type="match status" value="4"/>
</dbReference>
<feature type="signal peptide" evidence="5">
    <location>
        <begin position="1"/>
        <end position="16"/>
    </location>
</feature>
<dbReference type="SUPFAM" id="SSF69318">
    <property type="entry name" value="Integrin alpha N-terminal domain"/>
    <property type="match status" value="2"/>
</dbReference>
<feature type="region of interest" description="Disordered" evidence="3">
    <location>
        <begin position="1736"/>
        <end position="1805"/>
    </location>
</feature>
<dbReference type="Pfam" id="PF07699">
    <property type="entry name" value="Ephrin_rec_like"/>
    <property type="match status" value="2"/>
</dbReference>
<comment type="caution">
    <text evidence="2">Lacks conserved residue(s) required for the propagation of feature annotation.</text>
</comment>
<dbReference type="InterPro" id="IPR000742">
    <property type="entry name" value="EGF"/>
</dbReference>
<feature type="compositionally biased region" description="Pro residues" evidence="3">
    <location>
        <begin position="908"/>
        <end position="918"/>
    </location>
</feature>
<keyword evidence="2" id="KW-0245">EGF-like domain</keyword>
<dbReference type="InterPro" id="IPR011641">
    <property type="entry name" value="Tyr-kin_ephrin_A/B_rcpt-like"/>
</dbReference>
<dbReference type="Proteomes" id="UP001363151">
    <property type="component" value="Unassembled WGS sequence"/>
</dbReference>
<reference evidence="7 8" key="1">
    <citation type="submission" date="2024-03" db="EMBL/GenBank/DDBJ databases">
        <title>Aureococcus anophagefferens CCMP1851 and Kratosvirus quantuckense: Draft genome of a second virus-susceptible host strain in the model system.</title>
        <authorList>
            <person name="Chase E."/>
            <person name="Truchon A.R."/>
            <person name="Schepens W."/>
            <person name="Wilhelm S.W."/>
        </authorList>
    </citation>
    <scope>NUCLEOTIDE SEQUENCE [LARGE SCALE GENOMIC DNA]</scope>
    <source>
        <strain evidence="7 8">CCMP1851</strain>
    </source>
</reference>
<feature type="region of interest" description="Disordered" evidence="3">
    <location>
        <begin position="864"/>
        <end position="952"/>
    </location>
</feature>
<feature type="domain" description="EGF-like" evidence="6">
    <location>
        <begin position="592"/>
        <end position="641"/>
    </location>
</feature>
<gene>
    <name evidence="7" type="ORF">SO694_00228012</name>
</gene>
<feature type="transmembrane region" description="Helical" evidence="4">
    <location>
        <begin position="1607"/>
        <end position="1623"/>
    </location>
</feature>
<dbReference type="CDD" id="cd00055">
    <property type="entry name" value="EGF_Lam"/>
    <property type="match status" value="1"/>
</dbReference>
<dbReference type="PROSITE" id="PS01186">
    <property type="entry name" value="EGF_2"/>
    <property type="match status" value="1"/>
</dbReference>
<dbReference type="InterPro" id="IPR028994">
    <property type="entry name" value="Integrin_alpha_N"/>
</dbReference>
<feature type="transmembrane region" description="Helical" evidence="4">
    <location>
        <begin position="1474"/>
        <end position="1495"/>
    </location>
</feature>
<dbReference type="InterPro" id="IPR013517">
    <property type="entry name" value="FG-GAP"/>
</dbReference>
<feature type="transmembrane region" description="Helical" evidence="4">
    <location>
        <begin position="1317"/>
        <end position="1336"/>
    </location>
</feature>
<feature type="domain" description="EGF-like" evidence="6">
    <location>
        <begin position="668"/>
        <end position="706"/>
    </location>
</feature>
<feature type="compositionally biased region" description="Low complexity" evidence="3">
    <location>
        <begin position="1758"/>
        <end position="1767"/>
    </location>
</feature>
<protein>
    <recommendedName>
        <fullName evidence="6">EGF-like domain-containing protein</fullName>
    </recommendedName>
</protein>
<dbReference type="PROSITE" id="PS00022">
    <property type="entry name" value="EGF_1"/>
    <property type="match status" value="2"/>
</dbReference>
<dbReference type="InterPro" id="IPR002049">
    <property type="entry name" value="LE_dom"/>
</dbReference>
<feature type="chain" id="PRO_5046577083" description="EGF-like domain-containing protein" evidence="5">
    <location>
        <begin position="17"/>
        <end position="1805"/>
    </location>
</feature>
<feature type="transmembrane region" description="Helical" evidence="4">
    <location>
        <begin position="1644"/>
        <end position="1661"/>
    </location>
</feature>
<evidence type="ECO:0000256" key="5">
    <source>
        <dbReference type="SAM" id="SignalP"/>
    </source>
</evidence>
<accession>A0ABR1FPH9</accession>